<dbReference type="PANTHER" id="PTHR32329">
    <property type="entry name" value="BIFUNCTIONAL PROTEIN [INCLUDES 2-HYDROXYACYL-COA DEHYDRATASE (N-TER) AND ITS ACTIVATOR DOMAIN (C_TERM)-RELATED"/>
    <property type="match status" value="1"/>
</dbReference>
<reference evidence="2" key="2">
    <citation type="submission" date="2021-04" db="EMBL/GenBank/DDBJ databases">
        <authorList>
            <person name="Gilroy R."/>
        </authorList>
    </citation>
    <scope>NUCLEOTIDE SEQUENCE</scope>
    <source>
        <strain evidence="2">CHK196-3914</strain>
    </source>
</reference>
<reference evidence="2" key="1">
    <citation type="journal article" date="2021" name="PeerJ">
        <title>Extensive microbial diversity within the chicken gut microbiome revealed by metagenomics and culture.</title>
        <authorList>
            <person name="Gilroy R."/>
            <person name="Ravi A."/>
            <person name="Getino M."/>
            <person name="Pursley I."/>
            <person name="Horton D.L."/>
            <person name="Alikhan N.F."/>
            <person name="Baker D."/>
            <person name="Gharbi K."/>
            <person name="Hall N."/>
            <person name="Watson M."/>
            <person name="Adriaenssens E.M."/>
            <person name="Foster-Nyarko E."/>
            <person name="Jarju S."/>
            <person name="Secka A."/>
            <person name="Antonio M."/>
            <person name="Oren A."/>
            <person name="Chaudhuri R.R."/>
            <person name="La Ragione R."/>
            <person name="Hildebrand F."/>
            <person name="Pallen M.J."/>
        </authorList>
    </citation>
    <scope>NUCLEOTIDE SEQUENCE</scope>
    <source>
        <strain evidence="2">CHK196-3914</strain>
    </source>
</reference>
<dbReference type="Proteomes" id="UP000824116">
    <property type="component" value="Unassembled WGS sequence"/>
</dbReference>
<comment type="caution">
    <text evidence="2">The sequence shown here is derived from an EMBL/GenBank/DDBJ whole genome shotgun (WGS) entry which is preliminary data.</text>
</comment>
<evidence type="ECO:0000313" key="2">
    <source>
        <dbReference type="EMBL" id="HIZ73648.1"/>
    </source>
</evidence>
<proteinExistence type="predicted"/>
<dbReference type="InterPro" id="IPR018709">
    <property type="entry name" value="CoA_activase_DUF2229"/>
</dbReference>
<dbReference type="PANTHER" id="PTHR32329:SF2">
    <property type="entry name" value="BIFUNCTIONAL PROTEIN [INCLUDES 2-HYDROXYACYL-COA DEHYDRATASE (N-TER) AND ITS ACTIVATOR DOMAIN (C_TERM)"/>
    <property type="match status" value="1"/>
</dbReference>
<organism evidence="2 3">
    <name type="scientific">Candidatus Mediterraneibacter stercoravium</name>
    <dbReference type="NCBI Taxonomy" id="2838685"/>
    <lineage>
        <taxon>Bacteria</taxon>
        <taxon>Bacillati</taxon>
        <taxon>Bacillota</taxon>
        <taxon>Clostridia</taxon>
        <taxon>Lachnospirales</taxon>
        <taxon>Lachnospiraceae</taxon>
        <taxon>Mediterraneibacter</taxon>
    </lineage>
</organism>
<gene>
    <name evidence="2" type="ORF">H9723_00175</name>
</gene>
<name>A0A9D2G5Q3_9FIRM</name>
<sequence>MKKRPEKGEKDVERIQKIGIPRGLMAYRSGMLWKEFFEGLGYECIFSPESDRRILEKGTGRAIDETCLPFKMYLGHVMELIGKCDTIFVPRTGGYRTTEKMCTRYEALPDLVRNIFRDEQVNILTVSYDWYNRTTEEKVYLELGLSLGKTKKQVKKAYSSAKKHQETRQKNREKAQLKLLESEKTRVLLAGHPYVLHDAYMGGELVRILENLGAVALYTDYVNRENALKRSYEFSRIMPWIINREMTGATMLMKKKVDGIVIVSAYPCGPDSLVNDMLVRRLKDVPVLNLTLDAQSGTAGLETRMESFIDIIRYQKAGGYGNQN</sequence>
<dbReference type="Pfam" id="PF09989">
    <property type="entry name" value="DUF2229"/>
    <property type="match status" value="1"/>
</dbReference>
<evidence type="ECO:0000259" key="1">
    <source>
        <dbReference type="Pfam" id="PF09989"/>
    </source>
</evidence>
<dbReference type="EMBL" id="DXAY01000002">
    <property type="protein sequence ID" value="HIZ73648.1"/>
    <property type="molecule type" value="Genomic_DNA"/>
</dbReference>
<dbReference type="InterPro" id="IPR051805">
    <property type="entry name" value="Dehydratase_Activator_Redct"/>
</dbReference>
<accession>A0A9D2G5Q3</accession>
<evidence type="ECO:0000313" key="3">
    <source>
        <dbReference type="Proteomes" id="UP000824116"/>
    </source>
</evidence>
<dbReference type="Gene3D" id="3.40.50.11900">
    <property type="match status" value="1"/>
</dbReference>
<protein>
    <recommendedName>
        <fullName evidence="1">DUF2229 domain-containing protein</fullName>
    </recommendedName>
</protein>
<dbReference type="AlphaFoldDB" id="A0A9D2G5Q3"/>
<feature type="domain" description="DUF2229" evidence="1">
    <location>
        <begin position="17"/>
        <end position="221"/>
    </location>
</feature>